<dbReference type="EMBL" id="WHPC01000058">
    <property type="protein sequence ID" value="MPV37998.1"/>
    <property type="molecule type" value="Genomic_DNA"/>
</dbReference>
<keyword evidence="1 7" id="KW-0028">Amino-acid biosynthesis</keyword>
<dbReference type="GO" id="GO:0004765">
    <property type="term" value="F:shikimate kinase activity"/>
    <property type="evidence" value="ECO:0007669"/>
    <property type="project" value="UniProtKB-UniRule"/>
</dbReference>
<dbReference type="PANTHER" id="PTHR21087:SF16">
    <property type="entry name" value="SHIKIMATE KINASE 1, CHLOROPLASTIC"/>
    <property type="match status" value="1"/>
</dbReference>
<accession>A0A6N7ELL9</accession>
<comment type="subcellular location">
    <subcellularLocation>
        <location evidence="7">Cytoplasm</location>
    </subcellularLocation>
</comment>
<comment type="subunit">
    <text evidence="7">Monomer.</text>
</comment>
<comment type="similarity">
    <text evidence="7">Belongs to the shikimate kinase family.</text>
</comment>
<keyword evidence="4 7" id="KW-0418">Kinase</keyword>
<keyword evidence="3 7" id="KW-0547">Nucleotide-binding</keyword>
<dbReference type="Pfam" id="PF01202">
    <property type="entry name" value="SKI"/>
    <property type="match status" value="1"/>
</dbReference>
<dbReference type="Gene3D" id="3.40.50.300">
    <property type="entry name" value="P-loop containing nucleotide triphosphate hydrolases"/>
    <property type="match status" value="1"/>
</dbReference>
<keyword evidence="2 7" id="KW-0808">Transferase</keyword>
<evidence type="ECO:0000256" key="3">
    <source>
        <dbReference type="ARBA" id="ARBA00022741"/>
    </source>
</evidence>
<feature type="binding site" evidence="7">
    <location>
        <begin position="87"/>
        <end position="92"/>
    </location>
    <ligand>
        <name>ATP</name>
        <dbReference type="ChEBI" id="CHEBI:30616"/>
    </ligand>
</feature>
<feature type="compositionally biased region" description="Basic and acidic residues" evidence="8">
    <location>
        <begin position="55"/>
        <end position="66"/>
    </location>
</feature>
<feature type="binding site" evidence="7">
    <location>
        <position position="109"/>
    </location>
    <ligand>
        <name>substrate</name>
    </ligand>
</feature>
<dbReference type="OrthoDB" id="9800332at2"/>
<organism evidence="9 10">
    <name type="scientific">Georgenia subflava</name>
    <dbReference type="NCBI Taxonomy" id="1622177"/>
    <lineage>
        <taxon>Bacteria</taxon>
        <taxon>Bacillati</taxon>
        <taxon>Actinomycetota</taxon>
        <taxon>Actinomycetes</taxon>
        <taxon>Micrococcales</taxon>
        <taxon>Bogoriellaceae</taxon>
        <taxon>Georgenia</taxon>
    </lineage>
</organism>
<keyword evidence="6 7" id="KW-0057">Aromatic amino acid biosynthesis</keyword>
<keyword evidence="5 7" id="KW-0067">ATP-binding</keyword>
<dbReference type="Proteomes" id="UP000437709">
    <property type="component" value="Unassembled WGS sequence"/>
</dbReference>
<comment type="catalytic activity">
    <reaction evidence="7">
        <text>shikimate + ATP = 3-phosphoshikimate + ADP + H(+)</text>
        <dbReference type="Rhea" id="RHEA:13121"/>
        <dbReference type="ChEBI" id="CHEBI:15378"/>
        <dbReference type="ChEBI" id="CHEBI:30616"/>
        <dbReference type="ChEBI" id="CHEBI:36208"/>
        <dbReference type="ChEBI" id="CHEBI:145989"/>
        <dbReference type="ChEBI" id="CHEBI:456216"/>
        <dbReference type="EC" id="2.7.1.71"/>
    </reaction>
</comment>
<evidence type="ECO:0000313" key="10">
    <source>
        <dbReference type="Proteomes" id="UP000437709"/>
    </source>
</evidence>
<comment type="cofactor">
    <cofactor evidence="7">
        <name>Mg(2+)</name>
        <dbReference type="ChEBI" id="CHEBI:18420"/>
    </cofactor>
    <text evidence="7">Binds 1 Mg(2+) ion per subunit.</text>
</comment>
<evidence type="ECO:0000256" key="6">
    <source>
        <dbReference type="ARBA" id="ARBA00023141"/>
    </source>
</evidence>
<dbReference type="CDD" id="cd00464">
    <property type="entry name" value="SK"/>
    <property type="match status" value="1"/>
</dbReference>
<reference evidence="9 10" key="1">
    <citation type="submission" date="2019-10" db="EMBL/GenBank/DDBJ databases">
        <title>Georgenia wutianyii sp. nov. and Georgenia yuyongxinii sp. nov. isolated from plateau pika (Ochotona curzoniae) in the Qinghai-Tibet plateau of China.</title>
        <authorList>
            <person name="Tian Z."/>
        </authorList>
    </citation>
    <scope>NUCLEOTIDE SEQUENCE [LARGE SCALE GENOMIC DNA]</scope>
    <source>
        <strain evidence="9 10">JCM 19765</strain>
    </source>
</reference>
<feature type="binding site" evidence="7">
    <location>
        <position position="91"/>
    </location>
    <ligand>
        <name>Mg(2+)</name>
        <dbReference type="ChEBI" id="CHEBI:18420"/>
    </ligand>
</feature>
<comment type="function">
    <text evidence="7">Catalyzes the specific phosphorylation of the 3-hydroxyl group of shikimic acid using ATP as a cosubstrate.</text>
</comment>
<dbReference type="PANTHER" id="PTHR21087">
    <property type="entry name" value="SHIKIMATE KINASE"/>
    <property type="match status" value="1"/>
</dbReference>
<evidence type="ECO:0000256" key="8">
    <source>
        <dbReference type="SAM" id="MobiDB-lite"/>
    </source>
</evidence>
<evidence type="ECO:0000256" key="4">
    <source>
        <dbReference type="ARBA" id="ARBA00022777"/>
    </source>
</evidence>
<comment type="caution">
    <text evidence="7">Lacks conserved residue(s) required for the propagation of feature annotation.</text>
</comment>
<evidence type="ECO:0000313" key="9">
    <source>
        <dbReference type="EMBL" id="MPV37998.1"/>
    </source>
</evidence>
<feature type="binding site" evidence="7">
    <location>
        <position position="212"/>
    </location>
    <ligand>
        <name>substrate</name>
    </ligand>
</feature>
<dbReference type="GO" id="GO:0009423">
    <property type="term" value="P:chorismate biosynthetic process"/>
    <property type="evidence" value="ECO:0007669"/>
    <property type="project" value="UniProtKB-UniRule"/>
</dbReference>
<feature type="region of interest" description="Disordered" evidence="8">
    <location>
        <begin position="1"/>
        <end position="67"/>
    </location>
</feature>
<feature type="binding site" evidence="7">
    <location>
        <position position="133"/>
    </location>
    <ligand>
        <name>substrate</name>
    </ligand>
</feature>
<proteinExistence type="inferred from homology"/>
<dbReference type="EC" id="2.7.1.71" evidence="7"/>
<dbReference type="HAMAP" id="MF_00109">
    <property type="entry name" value="Shikimate_kinase"/>
    <property type="match status" value="1"/>
</dbReference>
<protein>
    <recommendedName>
        <fullName evidence="7">Shikimate kinase</fullName>
        <shortName evidence="7">SK</shortName>
        <ecNumber evidence="7">2.7.1.71</ecNumber>
    </recommendedName>
</protein>
<evidence type="ECO:0000256" key="7">
    <source>
        <dbReference type="HAMAP-Rule" id="MF_00109"/>
    </source>
</evidence>
<dbReference type="GO" id="GO:0005829">
    <property type="term" value="C:cytosol"/>
    <property type="evidence" value="ECO:0007669"/>
    <property type="project" value="TreeGrafter"/>
</dbReference>
<name>A0A6N7ELL9_9MICO</name>
<dbReference type="InterPro" id="IPR000623">
    <property type="entry name" value="Shikimate_kinase/TSH1"/>
</dbReference>
<evidence type="ECO:0000256" key="1">
    <source>
        <dbReference type="ARBA" id="ARBA00022605"/>
    </source>
</evidence>
<dbReference type="InterPro" id="IPR031322">
    <property type="entry name" value="Shikimate/glucono_kinase"/>
</dbReference>
<feature type="compositionally biased region" description="Polar residues" evidence="8">
    <location>
        <begin position="23"/>
        <end position="49"/>
    </location>
</feature>
<dbReference type="GO" id="GO:0005524">
    <property type="term" value="F:ATP binding"/>
    <property type="evidence" value="ECO:0007669"/>
    <property type="project" value="UniProtKB-UniRule"/>
</dbReference>
<keyword evidence="7" id="KW-0479">Metal-binding</keyword>
<dbReference type="UniPathway" id="UPA00053">
    <property type="reaction ID" value="UER00088"/>
</dbReference>
<comment type="caution">
    <text evidence="9">The sequence shown here is derived from an EMBL/GenBank/DDBJ whole genome shotgun (WGS) entry which is preliminary data.</text>
</comment>
<keyword evidence="10" id="KW-1185">Reference proteome</keyword>
<gene>
    <name evidence="7" type="primary">aroK</name>
    <name evidence="9" type="ORF">GB881_13240</name>
</gene>
<dbReference type="SUPFAM" id="SSF52540">
    <property type="entry name" value="P-loop containing nucleoside triphosphate hydrolases"/>
    <property type="match status" value="1"/>
</dbReference>
<dbReference type="PRINTS" id="PR01100">
    <property type="entry name" value="SHIKIMTKNASE"/>
</dbReference>
<evidence type="ECO:0000256" key="2">
    <source>
        <dbReference type="ARBA" id="ARBA00022679"/>
    </source>
</evidence>
<dbReference type="GO" id="GO:0008652">
    <property type="term" value="P:amino acid biosynthetic process"/>
    <property type="evidence" value="ECO:0007669"/>
    <property type="project" value="UniProtKB-KW"/>
</dbReference>
<feature type="compositionally biased region" description="Basic and acidic residues" evidence="8">
    <location>
        <begin position="1"/>
        <end position="16"/>
    </location>
</feature>
<comment type="pathway">
    <text evidence="7">Metabolic intermediate biosynthesis; chorismate biosynthesis; chorismate from D-erythrose 4-phosphate and phosphoenolpyruvate: step 5/7.</text>
</comment>
<keyword evidence="7" id="KW-0963">Cytoplasm</keyword>
<keyword evidence="7" id="KW-0460">Magnesium</keyword>
<dbReference type="AlphaFoldDB" id="A0A6N7ELL9"/>
<dbReference type="GO" id="GO:0009073">
    <property type="term" value="P:aromatic amino acid family biosynthetic process"/>
    <property type="evidence" value="ECO:0007669"/>
    <property type="project" value="UniProtKB-KW"/>
</dbReference>
<dbReference type="GO" id="GO:0000287">
    <property type="term" value="F:magnesium ion binding"/>
    <property type="evidence" value="ECO:0007669"/>
    <property type="project" value="UniProtKB-UniRule"/>
</dbReference>
<sequence>MSDGEHMGDAAHDSGDARGNGTAHDSGSAHGNGSAHDSGSAHGNGSAHDSGSAHIHRDAGTNDDGRAGGGYGVGVSIPRLVLVGPPGAGKSAVGAEAAQRLAVPFVDTDTVLAERSGTSVGELFVDLGEERFRELEEQIVAEALAADGVVALGSGAVERAASRLERYVADGGTVVFLDVSLAAGMPRVGLNAPRSVALGSPRSQFSSMAARRRPAYEAVAAAVVDTSGTDVGDATDAVLAVLERPRN</sequence>
<dbReference type="InterPro" id="IPR027417">
    <property type="entry name" value="P-loop_NTPase"/>
</dbReference>
<evidence type="ECO:0000256" key="5">
    <source>
        <dbReference type="ARBA" id="ARBA00022840"/>
    </source>
</evidence>